<feature type="domain" description="Acyltransferase 3" evidence="2">
    <location>
        <begin position="37"/>
        <end position="354"/>
    </location>
</feature>
<feature type="transmembrane region" description="Helical" evidence="1">
    <location>
        <begin position="278"/>
        <end position="297"/>
    </location>
</feature>
<comment type="caution">
    <text evidence="3">The sequence shown here is derived from an EMBL/GenBank/DDBJ whole genome shotgun (WGS) entry which is preliminary data.</text>
</comment>
<keyword evidence="1" id="KW-0812">Transmembrane</keyword>
<sequence length="391" mass="42961">MGTNVYTPEPALTRAAIRGQQMTGTRPSAAVPRFRLLDGLRFLAALAVVIYHFTARDNSAWGVPVGQVFPEFSKISAFGAFGVQLFFIISGFVILLSAWGRDVSSFTASRVGRLFPGYWAGVLLTSFLLLVLWPAGKDISLTQALVNLTMVQEGLGVGHVDGVYWTLWVELKFYLIIGILMAVGMTRVRVLVLCLLWPLIGAMAEETGNPLLANLLVPEFAPLFAGGMLIYMVYREGASVLLLLALGFNAILAGYQTLGGHAQAIEHAAHVTLAPPTVWITVIGLFVIVAAATLTRLNRVPWKFLSMAGSLTFPLYLIHEYWGWWFISLGSPHFPQLAVLPAVIALCLSMAWAVWRFVEKPINPLLRSAVQRGLDRLWVTHADERYPTAPK</sequence>
<feature type="transmembrane region" description="Helical" evidence="1">
    <location>
        <begin position="212"/>
        <end position="233"/>
    </location>
</feature>
<keyword evidence="3" id="KW-0012">Acyltransferase</keyword>
<dbReference type="InterPro" id="IPR002656">
    <property type="entry name" value="Acyl_transf_3_dom"/>
</dbReference>
<dbReference type="PANTHER" id="PTHR23028:SF53">
    <property type="entry name" value="ACYL_TRANSF_3 DOMAIN-CONTAINING PROTEIN"/>
    <property type="match status" value="1"/>
</dbReference>
<name>A0ABS9L6H4_9MICC</name>
<dbReference type="PANTHER" id="PTHR23028">
    <property type="entry name" value="ACETYLTRANSFERASE"/>
    <property type="match status" value="1"/>
</dbReference>
<evidence type="ECO:0000313" key="3">
    <source>
        <dbReference type="EMBL" id="MCG2622272.1"/>
    </source>
</evidence>
<dbReference type="EMBL" id="JAKLTQ010000006">
    <property type="protein sequence ID" value="MCG2622272.1"/>
    <property type="molecule type" value="Genomic_DNA"/>
</dbReference>
<keyword evidence="3" id="KW-0808">Transferase</keyword>
<organism evidence="3 4">
    <name type="scientific">Arthrobacter hankyongi</name>
    <dbReference type="NCBI Taxonomy" id="2904801"/>
    <lineage>
        <taxon>Bacteria</taxon>
        <taxon>Bacillati</taxon>
        <taxon>Actinomycetota</taxon>
        <taxon>Actinomycetes</taxon>
        <taxon>Micrococcales</taxon>
        <taxon>Micrococcaceae</taxon>
        <taxon>Arthrobacter</taxon>
    </lineage>
</organism>
<accession>A0ABS9L6H4</accession>
<dbReference type="Proteomes" id="UP001165368">
    <property type="component" value="Unassembled WGS sequence"/>
</dbReference>
<gene>
    <name evidence="3" type="ORF">LVY72_10110</name>
</gene>
<protein>
    <submittedName>
        <fullName evidence="3">Acyltransferase</fullName>
    </submittedName>
</protein>
<dbReference type="RefSeq" id="WP_237820433.1">
    <property type="nucleotide sequence ID" value="NZ_JAKLTQ010000006.1"/>
</dbReference>
<evidence type="ECO:0000313" key="4">
    <source>
        <dbReference type="Proteomes" id="UP001165368"/>
    </source>
</evidence>
<dbReference type="GO" id="GO:0016746">
    <property type="term" value="F:acyltransferase activity"/>
    <property type="evidence" value="ECO:0007669"/>
    <property type="project" value="UniProtKB-KW"/>
</dbReference>
<keyword evidence="4" id="KW-1185">Reference proteome</keyword>
<feature type="transmembrane region" description="Helical" evidence="1">
    <location>
        <begin position="304"/>
        <end position="325"/>
    </location>
</feature>
<keyword evidence="1" id="KW-1133">Transmembrane helix</keyword>
<feature type="transmembrane region" description="Helical" evidence="1">
    <location>
        <begin position="337"/>
        <end position="358"/>
    </location>
</feature>
<feature type="transmembrane region" description="Helical" evidence="1">
    <location>
        <begin position="75"/>
        <end position="99"/>
    </location>
</feature>
<feature type="transmembrane region" description="Helical" evidence="1">
    <location>
        <begin position="240"/>
        <end position="258"/>
    </location>
</feature>
<dbReference type="Pfam" id="PF01757">
    <property type="entry name" value="Acyl_transf_3"/>
    <property type="match status" value="1"/>
</dbReference>
<reference evidence="3" key="1">
    <citation type="submission" date="2022-01" db="EMBL/GenBank/DDBJ databases">
        <authorList>
            <person name="Jo J.-H."/>
            <person name="Im W.-T."/>
        </authorList>
    </citation>
    <scope>NUCLEOTIDE SEQUENCE</scope>
    <source>
        <strain evidence="3">I2-34</strain>
    </source>
</reference>
<dbReference type="InterPro" id="IPR050879">
    <property type="entry name" value="Acyltransferase_3"/>
</dbReference>
<feature type="transmembrane region" description="Helical" evidence="1">
    <location>
        <begin position="111"/>
        <end position="133"/>
    </location>
</feature>
<proteinExistence type="predicted"/>
<keyword evidence="1" id="KW-0472">Membrane</keyword>
<evidence type="ECO:0000259" key="2">
    <source>
        <dbReference type="Pfam" id="PF01757"/>
    </source>
</evidence>
<evidence type="ECO:0000256" key="1">
    <source>
        <dbReference type="SAM" id="Phobius"/>
    </source>
</evidence>